<dbReference type="AlphaFoldDB" id="A0AAP0ATU8"/>
<evidence type="ECO:0000313" key="1">
    <source>
        <dbReference type="EMBL" id="KAK8914384.1"/>
    </source>
</evidence>
<name>A0AAP0ATU8_9ASPA</name>
<dbReference type="Proteomes" id="UP001418222">
    <property type="component" value="Unassembled WGS sequence"/>
</dbReference>
<protein>
    <submittedName>
        <fullName evidence="1">Uncharacterized protein</fullName>
    </submittedName>
</protein>
<evidence type="ECO:0000313" key="2">
    <source>
        <dbReference type="Proteomes" id="UP001418222"/>
    </source>
</evidence>
<keyword evidence="2" id="KW-1185">Reference proteome</keyword>
<dbReference type="EMBL" id="JBBWWQ010000021">
    <property type="protein sequence ID" value="KAK8914384.1"/>
    <property type="molecule type" value="Genomic_DNA"/>
</dbReference>
<comment type="caution">
    <text evidence="1">The sequence shown here is derived from an EMBL/GenBank/DDBJ whole genome shotgun (WGS) entry which is preliminary data.</text>
</comment>
<gene>
    <name evidence="1" type="ORF">KSP39_PZI024286</name>
</gene>
<sequence>MAVEAPLEPAITPEPLEEEAEAASELRAVKRSCIGWLSEIEEVPEDKPDVPLLLEQQAEPEQASLMTTTPQRPFPWRKLACSISDFLDFFGQNMTFEIV</sequence>
<reference evidence="1 2" key="1">
    <citation type="journal article" date="2022" name="Nat. Plants">
        <title>Genomes of leafy and leafless Platanthera orchids illuminate the evolution of mycoheterotrophy.</title>
        <authorList>
            <person name="Li M.H."/>
            <person name="Liu K.W."/>
            <person name="Li Z."/>
            <person name="Lu H.C."/>
            <person name="Ye Q.L."/>
            <person name="Zhang D."/>
            <person name="Wang J.Y."/>
            <person name="Li Y.F."/>
            <person name="Zhong Z.M."/>
            <person name="Liu X."/>
            <person name="Yu X."/>
            <person name="Liu D.K."/>
            <person name="Tu X.D."/>
            <person name="Liu B."/>
            <person name="Hao Y."/>
            <person name="Liao X.Y."/>
            <person name="Jiang Y.T."/>
            <person name="Sun W.H."/>
            <person name="Chen J."/>
            <person name="Chen Y.Q."/>
            <person name="Ai Y."/>
            <person name="Zhai J.W."/>
            <person name="Wu S.S."/>
            <person name="Zhou Z."/>
            <person name="Hsiao Y.Y."/>
            <person name="Wu W.L."/>
            <person name="Chen Y.Y."/>
            <person name="Lin Y.F."/>
            <person name="Hsu J.L."/>
            <person name="Li C.Y."/>
            <person name="Wang Z.W."/>
            <person name="Zhao X."/>
            <person name="Zhong W.Y."/>
            <person name="Ma X.K."/>
            <person name="Ma L."/>
            <person name="Huang J."/>
            <person name="Chen G.Z."/>
            <person name="Huang M.Z."/>
            <person name="Huang L."/>
            <person name="Peng D.H."/>
            <person name="Luo Y.B."/>
            <person name="Zou S.Q."/>
            <person name="Chen S.P."/>
            <person name="Lan S."/>
            <person name="Tsai W.C."/>
            <person name="Van de Peer Y."/>
            <person name="Liu Z.J."/>
        </authorList>
    </citation>
    <scope>NUCLEOTIDE SEQUENCE [LARGE SCALE GENOMIC DNA]</scope>
    <source>
        <strain evidence="1">Lor287</strain>
    </source>
</reference>
<proteinExistence type="predicted"/>
<organism evidence="1 2">
    <name type="scientific">Platanthera zijinensis</name>
    <dbReference type="NCBI Taxonomy" id="2320716"/>
    <lineage>
        <taxon>Eukaryota</taxon>
        <taxon>Viridiplantae</taxon>
        <taxon>Streptophyta</taxon>
        <taxon>Embryophyta</taxon>
        <taxon>Tracheophyta</taxon>
        <taxon>Spermatophyta</taxon>
        <taxon>Magnoliopsida</taxon>
        <taxon>Liliopsida</taxon>
        <taxon>Asparagales</taxon>
        <taxon>Orchidaceae</taxon>
        <taxon>Orchidoideae</taxon>
        <taxon>Orchideae</taxon>
        <taxon>Orchidinae</taxon>
        <taxon>Platanthera</taxon>
    </lineage>
</organism>
<accession>A0AAP0ATU8</accession>